<dbReference type="OrthoDB" id="421226at2759"/>
<proteinExistence type="predicted"/>
<dbReference type="SMART" id="SM00367">
    <property type="entry name" value="LRR_CC"/>
    <property type="match status" value="5"/>
</dbReference>
<dbReference type="Gene3D" id="3.80.10.10">
    <property type="entry name" value="Ribonuclease Inhibitor"/>
    <property type="match status" value="2"/>
</dbReference>
<reference evidence="4" key="1">
    <citation type="submission" date="2015-01" db="EMBL/GenBank/DDBJ databases">
        <title>The Genome Sequence of Cryptococcus gattii CA1280.</title>
        <authorList>
            <consortium name="The Broad Institute Genomics Platform"/>
            <person name="Cuomo C."/>
            <person name="Litvintseva A."/>
            <person name="Chen Y."/>
            <person name="Heitman J."/>
            <person name="Sun S."/>
            <person name="Springer D."/>
            <person name="Dromer F."/>
            <person name="Young S."/>
            <person name="Zeng Q."/>
            <person name="Gargeya S."/>
            <person name="Abouelleil A."/>
            <person name="Alvarado L."/>
            <person name="Chapman S.B."/>
            <person name="Gainer-Dewar J."/>
            <person name="Goldberg J."/>
            <person name="Griggs A."/>
            <person name="Gujja S."/>
            <person name="Hansen M."/>
            <person name="Howarth C."/>
            <person name="Imamovic A."/>
            <person name="Larimer J."/>
            <person name="Murphy C."/>
            <person name="Naylor J."/>
            <person name="Pearson M."/>
            <person name="Priest M."/>
            <person name="Roberts A."/>
            <person name="Saif S."/>
            <person name="Shea T."/>
            <person name="Sykes S."/>
            <person name="Wortman J."/>
            <person name="Nusbaum C."/>
            <person name="Birren B."/>
        </authorList>
    </citation>
    <scope>NUCLEOTIDE SEQUENCE [LARGE SCALE GENOMIC DNA]</scope>
    <source>
        <strain evidence="4">CA1280</strain>
    </source>
</reference>
<accession>A0A0D0VMH3</accession>
<dbReference type="InterPro" id="IPR057207">
    <property type="entry name" value="FBXL15_LRR"/>
</dbReference>
<dbReference type="EMBL" id="KN847984">
    <property type="protein sequence ID" value="KIR46215.1"/>
    <property type="molecule type" value="Genomic_DNA"/>
</dbReference>
<dbReference type="PANTHER" id="PTHR13318">
    <property type="entry name" value="PARTNER OF PAIRED, ISOFORM B-RELATED"/>
    <property type="match status" value="1"/>
</dbReference>
<organism evidence="4">
    <name type="scientific">Cryptococcus bacillisporus CA1280</name>
    <dbReference type="NCBI Taxonomy" id="1296109"/>
    <lineage>
        <taxon>Eukaryota</taxon>
        <taxon>Fungi</taxon>
        <taxon>Dikarya</taxon>
        <taxon>Basidiomycota</taxon>
        <taxon>Agaricomycotina</taxon>
        <taxon>Tremellomycetes</taxon>
        <taxon>Tremellales</taxon>
        <taxon>Cryptococcaceae</taxon>
        <taxon>Cryptococcus</taxon>
        <taxon>Cryptococcus gattii species complex</taxon>
    </lineage>
</organism>
<evidence type="ECO:0000256" key="1">
    <source>
        <dbReference type="SAM" id="MobiDB-lite"/>
    </source>
</evidence>
<dbReference type="Pfam" id="PF23550">
    <property type="entry name" value="zf_Tbcl_Rhp7"/>
    <property type="match status" value="1"/>
</dbReference>
<dbReference type="SUPFAM" id="SSF52047">
    <property type="entry name" value="RNI-like"/>
    <property type="match status" value="1"/>
</dbReference>
<feature type="domain" description="DNA repair protein rhp7 treble clef" evidence="2">
    <location>
        <begin position="149"/>
        <end position="188"/>
    </location>
</feature>
<dbReference type="GO" id="GO:0031146">
    <property type="term" value="P:SCF-dependent proteasomal ubiquitin-dependent protein catabolic process"/>
    <property type="evidence" value="ECO:0007669"/>
    <property type="project" value="TreeGrafter"/>
</dbReference>
<dbReference type="InterPro" id="IPR006553">
    <property type="entry name" value="Leu-rich_rpt_Cys-con_subtyp"/>
</dbReference>
<evidence type="ECO:0000259" key="3">
    <source>
        <dbReference type="Pfam" id="PF25372"/>
    </source>
</evidence>
<protein>
    <submittedName>
        <fullName evidence="4">DNA repair protein RAD7</fullName>
    </submittedName>
</protein>
<dbReference type="InterPro" id="IPR056451">
    <property type="entry name" value="Znf_Tbcl_Rhp7"/>
</dbReference>
<dbReference type="InterPro" id="IPR032675">
    <property type="entry name" value="LRR_dom_sf"/>
</dbReference>
<sequence length="600" mass="66551">MSRRSRAGGAVRGPSSALTSFLAGLGVEPSHHINTWGDRSAVETPTSDGHHQHADPANVVTDDNVEAGPSSVGLGTPSFNEEGDLPVGFKRGRGTNSDEDYKIKRSRATSIDSDDLDADDTPVINHNVRTPKPAPQSLTNVPAGPMRPVGEFMVCGECTKRFTVTAYTKEHPTNAQTYLCVQCCYALGIDPFAKPKKTAAKKAVKKQDRAKIVHYEHRRGVNSLGDICIQLVGKYIENVEQLGDIGSINMDKVCRIICKGRRLTPETAPLFYSVERDSLDMYDCTRLTPEAFFTLANLCPNLQTLRLDLVGQMSTEVVSHWAKTLKQLKRIELHAPFLVRKEAWIEFFRAAGERLEGFLVTQSPRIDRETVHELVKNCRNLTELRLSEIGKLGSEMLQELKPLKKLRFLDISSPPDSLTDDAIINLLEAVGYSIEDLNLADNFDLTDAILPAIVKYCPRLQSLSLRNLTELTDEGVTAFFESLQANDHQGLRCIDMEKGHELRDSALGALIAHSGETVEWLSLLGWREVALEALNALVKCKNLKYLDVGWCRAVNNFWVKDVLDGCHAIEQVRVWGCNELSDGVPRKKGVKVIGIETHSI</sequence>
<dbReference type="HOGENOM" id="CLU_006598_2_0_1"/>
<name>A0A0D0VMH3_CRYGA</name>
<dbReference type="AlphaFoldDB" id="A0A0D0VMH3"/>
<evidence type="ECO:0000259" key="2">
    <source>
        <dbReference type="Pfam" id="PF23550"/>
    </source>
</evidence>
<dbReference type="GO" id="GO:0019005">
    <property type="term" value="C:SCF ubiquitin ligase complex"/>
    <property type="evidence" value="ECO:0007669"/>
    <property type="project" value="TreeGrafter"/>
</dbReference>
<gene>
    <name evidence="4" type="ORF">I312_04261</name>
</gene>
<feature type="region of interest" description="Disordered" evidence="1">
    <location>
        <begin position="34"/>
        <end position="100"/>
    </location>
</feature>
<feature type="domain" description="F-box/LRR-repeat protein 15-like leucin rich repeat" evidence="3">
    <location>
        <begin position="326"/>
        <end position="520"/>
    </location>
</feature>
<dbReference type="Pfam" id="PF25372">
    <property type="entry name" value="DUF7885"/>
    <property type="match status" value="1"/>
</dbReference>
<evidence type="ECO:0000313" key="4">
    <source>
        <dbReference type="EMBL" id="KIR46215.1"/>
    </source>
</evidence>